<protein>
    <submittedName>
        <fullName evidence="1">Uncharacterized protein</fullName>
    </submittedName>
</protein>
<gene>
    <name evidence="1" type="ORF">GWM34_00573</name>
</gene>
<dbReference type="Proteomes" id="UP000742417">
    <property type="component" value="Unassembled WGS sequence"/>
</dbReference>
<dbReference type="EMBL" id="JAENJO010000001">
    <property type="protein sequence ID" value="KAG8204769.1"/>
    <property type="molecule type" value="Genomic_DNA"/>
</dbReference>
<proteinExistence type="predicted"/>
<sequence>MTLGFDKFISKVSTHRRQSEPSILEIAATNSQNKSRRLSMDNGHCYVRESTNNHHHLNTVVDNLRQRAGSFSFISHHHNHHQNSHDNYTVDPLTSNGARISRSRSRSKSVGHGEAISPAYFSKNKTKDLVKQETAHIILKKLLNMLQDLDLQNPIALKTISQGSESKFCKIYVSNTNNCIYLPAASSTSFTYEDDENGGVIIAEDRNDEMPTAVNNNTLSMDSINHSETDFLDSPPPPDLFSKMKSFHSPNYLTSKIDSECPIPHTFAVIVELTKDSLIIKDLHFQFQSLTTILWPTGDAYNRTHAKEKFTIGNMEWRTSLSDADYYINSSNSNDVKLKNLGPEDLINRTREYKLIDIEEPNNSSNSLLDDDMDINNITSPLSTSPTSSSTSTNSTSNSLGSDSYKAGLYVFLLPILLPEHIPASIVSINGSLAHTLLVECNKYTDKLNRKSKVSASYNLPMVRTPPNIGNSIADKPIYVNRIWNDAVHYIITFPRKYVTLGCEHMINVKLLPMVKDVVIKRIKFNVLERITYVSKNLSREYDYDSEDPYCIHPVSKENKVRERVVSLYELKTKAKQSSGGHLEAYKQEVMKCPENNLLFSCYEVENDNNNGNGNKNVKQKNKDQPMIATPLDINVSLPFLTTMSDSLIMTSAIEEEGSDLPHTSRRGSAVSMTDNNTTPSNNNPLSPFLGAVETNGASINEIGDHTLFPDSNFRHIEIKHRLQVTFRISKPDLDNKMHHYEVVIDTPIVLLSSKCQEDSPPPYSSV</sequence>
<keyword evidence="2" id="KW-1185">Reference proteome</keyword>
<reference evidence="1" key="1">
    <citation type="submission" date="2020-12" db="EMBL/GenBank/DDBJ databases">
        <title>Draft Genome of Candida africana.</title>
        <authorList>
            <person name="Ayanbimpe G.M."/>
            <person name="Enweani I.B."/>
            <person name="Aguiyi J.C."/>
            <person name="Nnadi U.P."/>
            <person name="Izam Y."/>
            <person name="Ubani A."/>
            <person name="Ngene A.C."/>
        </authorList>
    </citation>
    <scope>NUCLEOTIDE SEQUENCE</scope>
    <source>
        <strain evidence="1">CEC4854</strain>
    </source>
</reference>
<evidence type="ECO:0000313" key="2">
    <source>
        <dbReference type="Proteomes" id="UP000742417"/>
    </source>
</evidence>
<name>A0ACB7FTK4_9ASCO</name>
<accession>A0ACB7FTK4</accession>
<comment type="caution">
    <text evidence="1">The sequence shown here is derived from an EMBL/GenBank/DDBJ whole genome shotgun (WGS) entry which is preliminary data.</text>
</comment>
<feature type="non-terminal residue" evidence="1">
    <location>
        <position position="1"/>
    </location>
</feature>
<evidence type="ECO:0000313" key="1">
    <source>
        <dbReference type="EMBL" id="KAG8204769.1"/>
    </source>
</evidence>
<organism evidence="1 2">
    <name type="scientific">Candida africana</name>
    <dbReference type="NCBI Taxonomy" id="241526"/>
    <lineage>
        <taxon>Eukaryota</taxon>
        <taxon>Fungi</taxon>
        <taxon>Dikarya</taxon>
        <taxon>Ascomycota</taxon>
        <taxon>Saccharomycotina</taxon>
        <taxon>Pichiomycetes</taxon>
        <taxon>Debaryomycetaceae</taxon>
        <taxon>Candida/Lodderomyces clade</taxon>
        <taxon>Candida</taxon>
    </lineage>
</organism>